<dbReference type="PROSITE" id="PS51362">
    <property type="entry name" value="TGF_BETA_2"/>
    <property type="match status" value="1"/>
</dbReference>
<evidence type="ECO:0000256" key="5">
    <source>
        <dbReference type="ARBA" id="ARBA00022729"/>
    </source>
</evidence>
<organism evidence="14 15">
    <name type="scientific">Caerostris extrusa</name>
    <name type="common">Bark spider</name>
    <name type="synonym">Caerostris bankana</name>
    <dbReference type="NCBI Taxonomy" id="172846"/>
    <lineage>
        <taxon>Eukaryota</taxon>
        <taxon>Metazoa</taxon>
        <taxon>Ecdysozoa</taxon>
        <taxon>Arthropoda</taxon>
        <taxon>Chelicerata</taxon>
        <taxon>Arachnida</taxon>
        <taxon>Araneae</taxon>
        <taxon>Araneomorphae</taxon>
        <taxon>Entelegynae</taxon>
        <taxon>Araneoidea</taxon>
        <taxon>Araneidae</taxon>
        <taxon>Caerostris</taxon>
    </lineage>
</organism>
<keyword evidence="5 12" id="KW-0732">Signal</keyword>
<feature type="compositionally biased region" description="Basic residues" evidence="11">
    <location>
        <begin position="266"/>
        <end position="277"/>
    </location>
</feature>
<comment type="similarity">
    <text evidence="2 10">Belongs to the TGF-beta family.</text>
</comment>
<reference evidence="14 15" key="1">
    <citation type="submission" date="2021-06" db="EMBL/GenBank/DDBJ databases">
        <title>Caerostris extrusa draft genome.</title>
        <authorList>
            <person name="Kono N."/>
            <person name="Arakawa K."/>
        </authorList>
    </citation>
    <scope>NUCLEOTIDE SEQUENCE [LARGE SCALE GENOMIC DNA]</scope>
</reference>
<feature type="region of interest" description="Disordered" evidence="11">
    <location>
        <begin position="255"/>
        <end position="278"/>
    </location>
</feature>
<evidence type="ECO:0000256" key="9">
    <source>
        <dbReference type="ARBA" id="ARBA00023180"/>
    </source>
</evidence>
<dbReference type="SMART" id="SM00204">
    <property type="entry name" value="TGFB"/>
    <property type="match status" value="1"/>
</dbReference>
<evidence type="ECO:0000259" key="13">
    <source>
        <dbReference type="PROSITE" id="PS51362"/>
    </source>
</evidence>
<dbReference type="Pfam" id="PF00019">
    <property type="entry name" value="TGF_beta"/>
    <property type="match status" value="1"/>
</dbReference>
<evidence type="ECO:0000256" key="1">
    <source>
        <dbReference type="ARBA" id="ARBA00004613"/>
    </source>
</evidence>
<dbReference type="GO" id="GO:0005615">
    <property type="term" value="C:extracellular space"/>
    <property type="evidence" value="ECO:0007669"/>
    <property type="project" value="TreeGrafter"/>
</dbReference>
<dbReference type="SUPFAM" id="SSF57501">
    <property type="entry name" value="Cystine-knot cytokines"/>
    <property type="match status" value="1"/>
</dbReference>
<protein>
    <submittedName>
        <fullName evidence="14">Bone morphogenetic protein 4</fullName>
    </submittedName>
</protein>
<evidence type="ECO:0000256" key="11">
    <source>
        <dbReference type="SAM" id="MobiDB-lite"/>
    </source>
</evidence>
<keyword evidence="7 10" id="KW-0339">Growth factor</keyword>
<evidence type="ECO:0000256" key="2">
    <source>
        <dbReference type="ARBA" id="ARBA00006656"/>
    </source>
</evidence>
<dbReference type="GO" id="GO:0051240">
    <property type="term" value="P:positive regulation of multicellular organismal process"/>
    <property type="evidence" value="ECO:0007669"/>
    <property type="project" value="UniProtKB-ARBA"/>
</dbReference>
<feature type="signal peptide" evidence="12">
    <location>
        <begin position="1"/>
        <end position="17"/>
    </location>
</feature>
<comment type="caution">
    <text evidence="14">The sequence shown here is derived from an EMBL/GenBank/DDBJ whole genome shotgun (WGS) entry which is preliminary data.</text>
</comment>
<keyword evidence="4" id="KW-0964">Secreted</keyword>
<dbReference type="InterPro" id="IPR001111">
    <property type="entry name" value="TGF-b_propeptide"/>
</dbReference>
<evidence type="ECO:0000256" key="12">
    <source>
        <dbReference type="SAM" id="SignalP"/>
    </source>
</evidence>
<dbReference type="PROSITE" id="PS00250">
    <property type="entry name" value="TGF_BETA_1"/>
    <property type="match status" value="1"/>
</dbReference>
<dbReference type="AlphaFoldDB" id="A0AAV4NUC0"/>
<feature type="chain" id="PRO_5043808706" evidence="12">
    <location>
        <begin position="18"/>
        <end position="382"/>
    </location>
</feature>
<evidence type="ECO:0000313" key="15">
    <source>
        <dbReference type="Proteomes" id="UP001054945"/>
    </source>
</evidence>
<dbReference type="Proteomes" id="UP001054945">
    <property type="component" value="Unassembled WGS sequence"/>
</dbReference>
<evidence type="ECO:0000256" key="8">
    <source>
        <dbReference type="ARBA" id="ARBA00023157"/>
    </source>
</evidence>
<dbReference type="GO" id="GO:0008083">
    <property type="term" value="F:growth factor activity"/>
    <property type="evidence" value="ECO:0007669"/>
    <property type="project" value="UniProtKB-KW"/>
</dbReference>
<name>A0AAV4NUC0_CAEEX</name>
<feature type="domain" description="TGF-beta family profile" evidence="13">
    <location>
        <begin position="255"/>
        <end position="382"/>
    </location>
</feature>
<keyword evidence="15" id="KW-1185">Reference proteome</keyword>
<dbReference type="Pfam" id="PF00688">
    <property type="entry name" value="TGFb_propeptide"/>
    <property type="match status" value="1"/>
</dbReference>
<dbReference type="GO" id="GO:0005125">
    <property type="term" value="F:cytokine activity"/>
    <property type="evidence" value="ECO:0007669"/>
    <property type="project" value="TreeGrafter"/>
</dbReference>
<keyword evidence="9" id="KW-0325">Glycoprotein</keyword>
<keyword evidence="6" id="KW-0221">Differentiation</keyword>
<evidence type="ECO:0000256" key="4">
    <source>
        <dbReference type="ARBA" id="ARBA00022525"/>
    </source>
</evidence>
<dbReference type="InterPro" id="IPR015615">
    <property type="entry name" value="TGF-beta-rel"/>
</dbReference>
<evidence type="ECO:0000256" key="10">
    <source>
        <dbReference type="RuleBase" id="RU000354"/>
    </source>
</evidence>
<dbReference type="Gene3D" id="2.10.90.10">
    <property type="entry name" value="Cystine-knot cytokines"/>
    <property type="match status" value="1"/>
</dbReference>
<dbReference type="InterPro" id="IPR017948">
    <property type="entry name" value="TGFb_CS"/>
</dbReference>
<dbReference type="PANTHER" id="PTHR11848">
    <property type="entry name" value="TGF-BETA FAMILY"/>
    <property type="match status" value="1"/>
</dbReference>
<dbReference type="FunFam" id="2.10.90.10:FF:000103">
    <property type="entry name" value="Bone morphogenetic protein 16"/>
    <property type="match status" value="1"/>
</dbReference>
<evidence type="ECO:0000256" key="6">
    <source>
        <dbReference type="ARBA" id="ARBA00022782"/>
    </source>
</evidence>
<dbReference type="EMBL" id="BPLR01021214">
    <property type="protein sequence ID" value="GIX87194.1"/>
    <property type="molecule type" value="Genomic_DNA"/>
</dbReference>
<dbReference type="CDD" id="cd13760">
    <property type="entry name" value="TGF_beta_BMP2_like"/>
    <property type="match status" value="1"/>
</dbReference>
<evidence type="ECO:0000256" key="7">
    <source>
        <dbReference type="ARBA" id="ARBA00023030"/>
    </source>
</evidence>
<sequence>MRLRISALLFAVFVVAGIVLNKLATADIQKSDIRVVPENKDIMQALEKNFLKMFGLSSRPKSNDSAVSDYVLNLYKKQNELQHIDKANTITCVPAQEVDPEKYCDQFKARYKFDISGIPETESVWGAELVVYREESSTPGERSPVHRVQAFDIIQPTSPTSDSIQRLVDTRFLRGATKGTWETLDVLPAVERWRSKPSQNYGLHVELASTTDSTKTQNVRLKRSVGEEPVRWSQYKPQLVIYSKKTDEESNVIIRTKRSNGPPSKGSKRNRLRRKGRKDNCRRQALYVDFSDVGWNDWIIAPPGYNAYFCYGDCPFPLPDHLNSTNHAIVQTLVNSAQPTAVPRACCVPTELSPISMLYKDKYDNVVLKNYQDMVVEGCGCR</sequence>
<gene>
    <name evidence="14" type="primary">BMP4</name>
    <name evidence="14" type="ORF">CEXT_597991</name>
</gene>
<evidence type="ECO:0000256" key="3">
    <source>
        <dbReference type="ARBA" id="ARBA00022473"/>
    </source>
</evidence>
<keyword evidence="8" id="KW-1015">Disulfide bond</keyword>
<dbReference type="PANTHER" id="PTHR11848:SF263">
    <property type="entry name" value="PROTEIN DECAPENTAPLEGIC"/>
    <property type="match status" value="1"/>
</dbReference>
<keyword evidence="3" id="KW-0217">Developmental protein</keyword>
<dbReference type="InterPro" id="IPR029034">
    <property type="entry name" value="Cystine-knot_cytokine"/>
</dbReference>
<dbReference type="GO" id="GO:0030154">
    <property type="term" value="P:cell differentiation"/>
    <property type="evidence" value="ECO:0007669"/>
    <property type="project" value="UniProtKB-KW"/>
</dbReference>
<accession>A0AAV4NUC0</accession>
<dbReference type="PRINTS" id="PR00669">
    <property type="entry name" value="INHIBINA"/>
</dbReference>
<evidence type="ECO:0000313" key="14">
    <source>
        <dbReference type="EMBL" id="GIX87194.1"/>
    </source>
</evidence>
<dbReference type="InterPro" id="IPR001839">
    <property type="entry name" value="TGF-b_C"/>
</dbReference>
<proteinExistence type="inferred from homology"/>
<comment type="subcellular location">
    <subcellularLocation>
        <location evidence="1">Secreted</location>
    </subcellularLocation>
</comment>
<dbReference type="GO" id="GO:0051094">
    <property type="term" value="P:positive regulation of developmental process"/>
    <property type="evidence" value="ECO:0007669"/>
    <property type="project" value="UniProtKB-ARBA"/>
</dbReference>
<dbReference type="Gene3D" id="2.60.120.970">
    <property type="match status" value="1"/>
</dbReference>